<proteinExistence type="predicted"/>
<dbReference type="AlphaFoldDB" id="A0A3N2PKL6"/>
<keyword evidence="3" id="KW-1185">Reference proteome</keyword>
<dbReference type="GeneID" id="39583670"/>
<evidence type="ECO:0000256" key="1">
    <source>
        <dbReference type="SAM" id="MobiDB-lite"/>
    </source>
</evidence>
<evidence type="ECO:0000313" key="2">
    <source>
        <dbReference type="EMBL" id="ROT34866.1"/>
    </source>
</evidence>
<dbReference type="RefSeq" id="XP_028462672.1">
    <property type="nucleotide sequence ID" value="XM_028615193.1"/>
</dbReference>
<accession>A0A3N2PKL6</accession>
<protein>
    <submittedName>
        <fullName evidence="2">Uncharacterized protein</fullName>
    </submittedName>
</protein>
<name>A0A3N2PKL6_SODAK</name>
<dbReference type="EMBL" id="ML119062">
    <property type="protein sequence ID" value="ROT34866.1"/>
    <property type="molecule type" value="Genomic_DNA"/>
</dbReference>
<dbReference type="Proteomes" id="UP000272025">
    <property type="component" value="Unassembled WGS sequence"/>
</dbReference>
<sequence>MDPFPMADMRCDRIPIIRILFLFPDVDSVVESARRASRSCDLSGTTKLGSEPHRQNPGSSALRHRRLSAQVIVRRVQCTVGYVRVTISLWNAREAKPPDPWPYVTGVVDMVSIGRKILVRDRGGARGRTMLSGFPVFRVRSGPAGVAYLRVPERPALSSTEPRYAGFQPQKTTGEKDIIWVQGSNPTHRKDWEDDEENAWDDTDGTAWRVSKYCISEENLLSPSAGVHVFIVAGQKMKGSNGSFWDGTNKTSQSSWGFWDMRRPLMSGAEVARGHGLRHVWNILSLTLPE</sequence>
<evidence type="ECO:0000313" key="3">
    <source>
        <dbReference type="Proteomes" id="UP000272025"/>
    </source>
</evidence>
<organism evidence="2 3">
    <name type="scientific">Sodiomyces alkalinus (strain CBS 110278 / VKM F-3762 / F11)</name>
    <name type="common">Alkaliphilic filamentous fungus</name>
    <dbReference type="NCBI Taxonomy" id="1314773"/>
    <lineage>
        <taxon>Eukaryota</taxon>
        <taxon>Fungi</taxon>
        <taxon>Dikarya</taxon>
        <taxon>Ascomycota</taxon>
        <taxon>Pezizomycotina</taxon>
        <taxon>Sordariomycetes</taxon>
        <taxon>Hypocreomycetidae</taxon>
        <taxon>Glomerellales</taxon>
        <taxon>Plectosphaerellaceae</taxon>
        <taxon>Sodiomyces</taxon>
    </lineage>
</organism>
<reference evidence="2 3" key="1">
    <citation type="journal article" date="2018" name="Mol. Ecol.">
        <title>The obligate alkalophilic soda-lake fungus Sodiomyces alkalinus has shifted to a protein diet.</title>
        <authorList>
            <person name="Grum-Grzhimaylo A.A."/>
            <person name="Falkoski D.L."/>
            <person name="van den Heuvel J."/>
            <person name="Valero-Jimenez C.A."/>
            <person name="Min B."/>
            <person name="Choi I.G."/>
            <person name="Lipzen A."/>
            <person name="Daum C.G."/>
            <person name="Aanen D.K."/>
            <person name="Tsang A."/>
            <person name="Henrissat B."/>
            <person name="Bilanenko E.N."/>
            <person name="de Vries R.P."/>
            <person name="van Kan J.A.L."/>
            <person name="Grigoriev I.V."/>
            <person name="Debets A.J.M."/>
        </authorList>
    </citation>
    <scope>NUCLEOTIDE SEQUENCE [LARGE SCALE GENOMIC DNA]</scope>
    <source>
        <strain evidence="2 3">F11</strain>
    </source>
</reference>
<gene>
    <name evidence="2" type="ORF">SODALDRAFT_381842</name>
</gene>
<feature type="region of interest" description="Disordered" evidence="1">
    <location>
        <begin position="41"/>
        <end position="61"/>
    </location>
</feature>